<sequence length="623" mass="68269">MCTSWRAWKRRGRNPIVLRLKDVPLSMESVDAALRYLQRQFASVASDESQWNQERQKLQAQVRELEDQRSEQEQAYKDAMLRVKMLEFALRQERGRYLASPAAVSSTGGANTKPRSESAEVSRGVTVSRSMERSKSARTIEQASPVPSPAGSPKAYNIYRSDSRNKSASSTPKNSQGKGMEISRPRMMSRTASGREVEREMNRTASGREVERELSRTASGSGREVEREMNRSASGSGREVERVERTIETAKSTKPVVIPTAPKGSYRAHKLKLKLSGHMDGVRSLAFHPTEPLLVSGSEDCTVKVWNLSSVANGPPSQRATEVDSLVTMRTHKQSVLALAVFSAENSECPPGRAGSFVSAGRDGALHLFQLPGTETDKPEPYTYTEYENMKMHSIRDAHDDAIWDLHAHPLSNTLFSAGADGVVRTWGVMSELTLQGELRCDSNTNTNGTGPNISGSLIPTSVHSMLTDPKTCVVGYTNGSIAQFDYAAERVIQLTRAIDVDTKGRGGQVNKLVMHPTMPVAIAAHQDKKIRMYDMRAGECVGSLTAHQDSVTSLSIDAAGLYLASGGHDGSLRVWSVGDRHCVFEQTAHRPKMGEAVHSVTYHSSRNFIATGGADSTIKIFQ</sequence>
<dbReference type="Pfam" id="PF00400">
    <property type="entry name" value="WD40"/>
    <property type="match status" value="4"/>
</dbReference>
<accession>A0AAD9GZ37</accession>
<feature type="repeat" description="WD" evidence="6">
    <location>
        <begin position="598"/>
        <end position="623"/>
    </location>
</feature>
<dbReference type="PRINTS" id="PR00320">
    <property type="entry name" value="GPROTEINBRPT"/>
</dbReference>
<feature type="coiled-coil region" evidence="7">
    <location>
        <begin position="48"/>
        <end position="82"/>
    </location>
</feature>
<name>A0AAD9GZ37_9STRA</name>
<evidence type="ECO:0000313" key="11">
    <source>
        <dbReference type="Proteomes" id="UP001259832"/>
    </source>
</evidence>
<dbReference type="EMBL" id="JASMQC010000002">
    <property type="protein sequence ID" value="KAK1947372.1"/>
    <property type="molecule type" value="Genomic_DNA"/>
</dbReference>
<keyword evidence="11" id="KW-1185">Reference proteome</keyword>
<keyword evidence="4" id="KW-0112">Calmodulin-binding</keyword>
<evidence type="ECO:0000256" key="7">
    <source>
        <dbReference type="SAM" id="Coils"/>
    </source>
</evidence>
<dbReference type="PROSITE" id="PS00678">
    <property type="entry name" value="WD_REPEATS_1"/>
    <property type="match status" value="1"/>
</dbReference>
<keyword evidence="5 7" id="KW-0175">Coiled coil</keyword>
<dbReference type="SUPFAM" id="SSF50978">
    <property type="entry name" value="WD40 repeat-like"/>
    <property type="match status" value="1"/>
</dbReference>
<gene>
    <name evidence="10" type="ORF">P3T76_001382</name>
</gene>
<dbReference type="PROSITE" id="PS50294">
    <property type="entry name" value="WD_REPEATS_REGION"/>
    <property type="match status" value="3"/>
</dbReference>
<proteinExistence type="inferred from homology"/>
<feature type="repeat" description="WD" evidence="6">
    <location>
        <begin position="396"/>
        <end position="437"/>
    </location>
</feature>
<feature type="domain" description="Striatin N-terminal" evidence="9">
    <location>
        <begin position="33"/>
        <end position="165"/>
    </location>
</feature>
<evidence type="ECO:0000256" key="5">
    <source>
        <dbReference type="ARBA" id="ARBA00023054"/>
    </source>
</evidence>
<dbReference type="CDD" id="cd00200">
    <property type="entry name" value="WD40"/>
    <property type="match status" value="1"/>
</dbReference>
<reference evidence="10" key="1">
    <citation type="submission" date="2023-08" db="EMBL/GenBank/DDBJ databases">
        <title>Reference Genome Resource for the Citrus Pathogen Phytophthora citrophthora.</title>
        <authorList>
            <person name="Moller H."/>
            <person name="Coetzee B."/>
            <person name="Rose L.J."/>
            <person name="Van Niekerk J.M."/>
        </authorList>
    </citation>
    <scope>NUCLEOTIDE SEQUENCE</scope>
    <source>
        <strain evidence="10">STE-U-9442</strain>
    </source>
</reference>
<evidence type="ECO:0000256" key="8">
    <source>
        <dbReference type="SAM" id="MobiDB-lite"/>
    </source>
</evidence>
<protein>
    <submittedName>
        <fullName evidence="10">Striatin-3</fullName>
    </submittedName>
</protein>
<dbReference type="InterPro" id="IPR020472">
    <property type="entry name" value="WD40_PAC1"/>
</dbReference>
<dbReference type="InterPro" id="IPR036322">
    <property type="entry name" value="WD40_repeat_dom_sf"/>
</dbReference>
<dbReference type="GO" id="GO:0005516">
    <property type="term" value="F:calmodulin binding"/>
    <property type="evidence" value="ECO:0007669"/>
    <property type="project" value="UniProtKB-KW"/>
</dbReference>
<dbReference type="AlphaFoldDB" id="A0AAD9GZ37"/>
<dbReference type="Proteomes" id="UP001259832">
    <property type="component" value="Unassembled WGS sequence"/>
</dbReference>
<evidence type="ECO:0000256" key="4">
    <source>
        <dbReference type="ARBA" id="ARBA00022860"/>
    </source>
</evidence>
<evidence type="ECO:0000256" key="1">
    <source>
        <dbReference type="ARBA" id="ARBA00009616"/>
    </source>
</evidence>
<feature type="compositionally biased region" description="Basic and acidic residues" evidence="8">
    <location>
        <begin position="193"/>
        <end position="215"/>
    </location>
</feature>
<dbReference type="InterPro" id="IPR051488">
    <property type="entry name" value="WD_repeat_striatin"/>
</dbReference>
<evidence type="ECO:0000256" key="6">
    <source>
        <dbReference type="PROSITE-ProRule" id="PRU00221"/>
    </source>
</evidence>
<comment type="caution">
    <text evidence="10">The sequence shown here is derived from an EMBL/GenBank/DDBJ whole genome shotgun (WGS) entry which is preliminary data.</text>
</comment>
<dbReference type="InterPro" id="IPR019775">
    <property type="entry name" value="WD40_repeat_CS"/>
</dbReference>
<feature type="region of interest" description="Disordered" evidence="8">
    <location>
        <begin position="99"/>
        <end position="253"/>
    </location>
</feature>
<dbReference type="PROSITE" id="PS50082">
    <property type="entry name" value="WD_REPEATS_2"/>
    <property type="match status" value="4"/>
</dbReference>
<dbReference type="InterPro" id="IPR015943">
    <property type="entry name" value="WD40/YVTN_repeat-like_dom_sf"/>
</dbReference>
<dbReference type="Pfam" id="PF08232">
    <property type="entry name" value="Striatin"/>
    <property type="match status" value="1"/>
</dbReference>
<dbReference type="PANTHER" id="PTHR15653:SF0">
    <property type="entry name" value="CONNECTOR OF KINASE TO AP-1, ISOFORM E"/>
    <property type="match status" value="1"/>
</dbReference>
<evidence type="ECO:0000259" key="9">
    <source>
        <dbReference type="Pfam" id="PF08232"/>
    </source>
</evidence>
<dbReference type="SMART" id="SM00320">
    <property type="entry name" value="WD40"/>
    <property type="match status" value="6"/>
</dbReference>
<evidence type="ECO:0000256" key="2">
    <source>
        <dbReference type="ARBA" id="ARBA00022574"/>
    </source>
</evidence>
<dbReference type="PANTHER" id="PTHR15653">
    <property type="entry name" value="STRIATIN"/>
    <property type="match status" value="1"/>
</dbReference>
<dbReference type="Gene3D" id="1.20.5.300">
    <property type="match status" value="1"/>
</dbReference>
<evidence type="ECO:0000313" key="10">
    <source>
        <dbReference type="EMBL" id="KAK1947372.1"/>
    </source>
</evidence>
<dbReference type="InterPro" id="IPR013258">
    <property type="entry name" value="Striatin_N"/>
</dbReference>
<feature type="compositionally biased region" description="Polar residues" evidence="8">
    <location>
        <begin position="166"/>
        <end position="177"/>
    </location>
</feature>
<keyword evidence="2 6" id="KW-0853">WD repeat</keyword>
<organism evidence="10 11">
    <name type="scientific">Phytophthora citrophthora</name>
    <dbReference type="NCBI Taxonomy" id="4793"/>
    <lineage>
        <taxon>Eukaryota</taxon>
        <taxon>Sar</taxon>
        <taxon>Stramenopiles</taxon>
        <taxon>Oomycota</taxon>
        <taxon>Peronosporomycetes</taxon>
        <taxon>Peronosporales</taxon>
        <taxon>Peronosporaceae</taxon>
        <taxon>Phytophthora</taxon>
    </lineage>
</organism>
<feature type="compositionally biased region" description="Basic and acidic residues" evidence="8">
    <location>
        <begin position="238"/>
        <end position="248"/>
    </location>
</feature>
<comment type="similarity">
    <text evidence="1">Belongs to the WD repeat striatin family.</text>
</comment>
<feature type="repeat" description="WD" evidence="6">
    <location>
        <begin position="545"/>
        <end position="578"/>
    </location>
</feature>
<dbReference type="InterPro" id="IPR001680">
    <property type="entry name" value="WD40_rpt"/>
</dbReference>
<feature type="repeat" description="WD" evidence="6">
    <location>
        <begin position="275"/>
        <end position="310"/>
    </location>
</feature>
<keyword evidence="3" id="KW-0677">Repeat</keyword>
<evidence type="ECO:0000256" key="3">
    <source>
        <dbReference type="ARBA" id="ARBA00022737"/>
    </source>
</evidence>
<dbReference type="Gene3D" id="2.130.10.10">
    <property type="entry name" value="YVTN repeat-like/Quinoprotein amine dehydrogenase"/>
    <property type="match status" value="2"/>
</dbReference>